<evidence type="ECO:0000313" key="4">
    <source>
        <dbReference type="Proteomes" id="UP000623467"/>
    </source>
</evidence>
<dbReference type="GO" id="GO:0006623">
    <property type="term" value="P:protein targeting to vacuole"/>
    <property type="evidence" value="ECO:0007669"/>
    <property type="project" value="TreeGrafter"/>
</dbReference>
<dbReference type="SUPFAM" id="SSF110296">
    <property type="entry name" value="Oligoxyloglucan reducing end-specific cellobiohydrolase"/>
    <property type="match status" value="1"/>
</dbReference>
<dbReference type="GO" id="GO:0016020">
    <property type="term" value="C:membrane"/>
    <property type="evidence" value="ECO:0007669"/>
    <property type="project" value="TreeGrafter"/>
</dbReference>
<protein>
    <submittedName>
        <fullName evidence="3">Sortilin</fullName>
    </submittedName>
</protein>
<reference evidence="3" key="1">
    <citation type="submission" date="2020-05" db="EMBL/GenBank/DDBJ databases">
        <title>Mycena genomes resolve the evolution of fungal bioluminescence.</title>
        <authorList>
            <person name="Tsai I.J."/>
        </authorList>
    </citation>
    <scope>NUCLEOTIDE SEQUENCE</scope>
    <source>
        <strain evidence="3">160909Yilan</strain>
    </source>
</reference>
<dbReference type="EMBL" id="JACAZH010000013">
    <property type="protein sequence ID" value="KAF7351236.1"/>
    <property type="molecule type" value="Genomic_DNA"/>
</dbReference>
<dbReference type="GO" id="GO:0006896">
    <property type="term" value="P:Golgi to vacuole transport"/>
    <property type="evidence" value="ECO:0007669"/>
    <property type="project" value="TreeGrafter"/>
</dbReference>
<accession>A0A8H7CX55</accession>
<dbReference type="GO" id="GO:0005794">
    <property type="term" value="C:Golgi apparatus"/>
    <property type="evidence" value="ECO:0007669"/>
    <property type="project" value="TreeGrafter"/>
</dbReference>
<dbReference type="Proteomes" id="UP000623467">
    <property type="component" value="Unassembled WGS sequence"/>
</dbReference>
<dbReference type="CDD" id="cd15482">
    <property type="entry name" value="Sialidase_non-viral"/>
    <property type="match status" value="1"/>
</dbReference>
<dbReference type="InterPro" id="IPR015943">
    <property type="entry name" value="WD40/YVTN_repeat-like_dom_sf"/>
</dbReference>
<evidence type="ECO:0000259" key="2">
    <source>
        <dbReference type="Pfam" id="PF15902"/>
    </source>
</evidence>
<dbReference type="GO" id="GO:0006895">
    <property type="term" value="P:Golgi to endosome transport"/>
    <property type="evidence" value="ECO:0007669"/>
    <property type="project" value="TreeGrafter"/>
</dbReference>
<comment type="caution">
    <text evidence="3">The sequence shown here is derived from an EMBL/GenBank/DDBJ whole genome shotgun (WGS) entry which is preliminary data.</text>
</comment>
<gene>
    <name evidence="3" type="ORF">MSAN_01555100</name>
</gene>
<name>A0A8H7CX55_9AGAR</name>
<evidence type="ECO:0000313" key="3">
    <source>
        <dbReference type="EMBL" id="KAF7351236.1"/>
    </source>
</evidence>
<dbReference type="InterPro" id="IPR031778">
    <property type="entry name" value="Sortilin_N"/>
</dbReference>
<organism evidence="3 4">
    <name type="scientific">Mycena sanguinolenta</name>
    <dbReference type="NCBI Taxonomy" id="230812"/>
    <lineage>
        <taxon>Eukaryota</taxon>
        <taxon>Fungi</taxon>
        <taxon>Dikarya</taxon>
        <taxon>Basidiomycota</taxon>
        <taxon>Agaricomycotina</taxon>
        <taxon>Agaricomycetes</taxon>
        <taxon>Agaricomycetidae</taxon>
        <taxon>Agaricales</taxon>
        <taxon>Marasmiineae</taxon>
        <taxon>Mycenaceae</taxon>
        <taxon>Mycena</taxon>
    </lineage>
</organism>
<dbReference type="Gene3D" id="2.130.10.10">
    <property type="entry name" value="YVTN repeat-like/Quinoprotein amine dehydrogenase"/>
    <property type="match status" value="1"/>
</dbReference>
<dbReference type="GO" id="GO:0005829">
    <property type="term" value="C:cytosol"/>
    <property type="evidence" value="ECO:0007669"/>
    <property type="project" value="GOC"/>
</dbReference>
<evidence type="ECO:0000256" key="1">
    <source>
        <dbReference type="ARBA" id="ARBA00022737"/>
    </source>
</evidence>
<dbReference type="OrthoDB" id="2958452at2759"/>
<keyword evidence="1" id="KW-0677">Repeat</keyword>
<proteinExistence type="predicted"/>
<sequence length="165" mass="19699">MRTVQKAILHQTFQFPSQIVQQAYFKSESKTILVRLEDYSIWQSSDEGYTWRQLFPQERFMPFYHHRYSPGRAYLITNTNKFYTTTDSGHAWHPLYAPIPPNTFRAQVLRFHPDSDRLIWTRTKDCEGGPLPPHCHAEAQYSRDNGRRWTFVENYVVNLMRVVQI</sequence>
<dbReference type="InterPro" id="IPR050310">
    <property type="entry name" value="VPS10-sortilin"/>
</dbReference>
<keyword evidence="4" id="KW-1185">Reference proteome</keyword>
<dbReference type="PANTHER" id="PTHR12106:SF27">
    <property type="entry name" value="SORTILIN-RELATED RECEPTOR"/>
    <property type="match status" value="1"/>
</dbReference>
<dbReference type="Pfam" id="PF15902">
    <property type="entry name" value="Sortilin-Vps10"/>
    <property type="match status" value="1"/>
</dbReference>
<dbReference type="PANTHER" id="PTHR12106">
    <property type="entry name" value="SORTILIN RELATED"/>
    <property type="match status" value="1"/>
</dbReference>
<dbReference type="AlphaFoldDB" id="A0A8H7CX55"/>
<feature type="domain" description="Sortilin N-terminal" evidence="2">
    <location>
        <begin position="40"/>
        <end position="159"/>
    </location>
</feature>